<dbReference type="GO" id="GO:0016020">
    <property type="term" value="C:membrane"/>
    <property type="evidence" value="ECO:0007669"/>
    <property type="project" value="InterPro"/>
</dbReference>
<dbReference type="Pfam" id="PF06484">
    <property type="entry name" value="Ten_N"/>
    <property type="match status" value="1"/>
</dbReference>
<dbReference type="PROSITE" id="PS51361">
    <property type="entry name" value="TENEURIN_N"/>
    <property type="match status" value="1"/>
</dbReference>
<name>A0A6A4T9C2_SCOMX</name>
<evidence type="ECO:0000256" key="1">
    <source>
        <dbReference type="SAM" id="MobiDB-lite"/>
    </source>
</evidence>
<evidence type="ECO:0000259" key="2">
    <source>
        <dbReference type="PROSITE" id="PS51361"/>
    </source>
</evidence>
<feature type="compositionally biased region" description="Polar residues" evidence="1">
    <location>
        <begin position="156"/>
        <end position="168"/>
    </location>
</feature>
<dbReference type="GO" id="GO:0007165">
    <property type="term" value="P:signal transduction"/>
    <property type="evidence" value="ECO:0007669"/>
    <property type="project" value="InterPro"/>
</dbReference>
<accession>A0A6A4T9C2</accession>
<feature type="region of interest" description="Disordered" evidence="1">
    <location>
        <begin position="156"/>
        <end position="210"/>
    </location>
</feature>
<dbReference type="Proteomes" id="UP000438429">
    <property type="component" value="Unassembled WGS sequence"/>
</dbReference>
<sequence>MEDMDSKPYQPLPKGRHEMEMSYTSSSDESEDGRTHHRSYTSRETLPDYTHELRLTLGSHRERQSNYSQPQPDLDFCKAGQMRSPDYHIHQQQQQQQRQEEEEEALCSGPVAHVHGRAYSLGVSSDVDTEPEVDPSPAHGLQHMWMRGLKSEQSSCLTSRANSALSLTDTEHDRKSEPDSGMQQKERQREGTEKMGRQRGSLATEDITRDIGAPTSEKALAKLLCFEMSYNFSRSRYSKRVRAACDEALEGLMDPGEIATGVAHRSILRVRDDQLNPGAALGQRKRYKHIRRSQKQFLLKYQVSRPGPGLYFFISVRLSSIATFKHERGAARKSMAIGS</sequence>
<dbReference type="InterPro" id="IPR009471">
    <property type="entry name" value="Ten_N"/>
</dbReference>
<reference evidence="3 4" key="1">
    <citation type="submission" date="2019-06" db="EMBL/GenBank/DDBJ databases">
        <title>Draft genomes of female and male turbot (Scophthalmus maximus).</title>
        <authorList>
            <person name="Xu H."/>
            <person name="Xu X.-W."/>
            <person name="Shao C."/>
            <person name="Chen S."/>
        </authorList>
    </citation>
    <scope>NUCLEOTIDE SEQUENCE [LARGE SCALE GENOMIC DNA]</scope>
    <source>
        <strain evidence="3">Ysfricsl-2016a</strain>
        <tissue evidence="3">Blood</tissue>
    </source>
</reference>
<evidence type="ECO:0000313" key="3">
    <source>
        <dbReference type="EMBL" id="KAF0039601.1"/>
    </source>
</evidence>
<proteinExistence type="predicted"/>
<feature type="region of interest" description="Disordered" evidence="1">
    <location>
        <begin position="1"/>
        <end position="107"/>
    </location>
</feature>
<dbReference type="EMBL" id="VEVO01000007">
    <property type="protein sequence ID" value="KAF0039601.1"/>
    <property type="molecule type" value="Genomic_DNA"/>
</dbReference>
<feature type="compositionally biased region" description="Basic and acidic residues" evidence="1">
    <location>
        <begin position="45"/>
        <end position="64"/>
    </location>
</feature>
<feature type="domain" description="Teneurin N-terminal" evidence="2">
    <location>
        <begin position="1"/>
        <end position="339"/>
    </location>
</feature>
<gene>
    <name evidence="3" type="ORF">F2P81_007836</name>
</gene>
<dbReference type="AlphaFoldDB" id="A0A6A4T9C2"/>
<protein>
    <recommendedName>
        <fullName evidence="2">Teneurin N-terminal domain-containing protein</fullName>
    </recommendedName>
</protein>
<comment type="caution">
    <text evidence="3">The sequence shown here is derived from an EMBL/GenBank/DDBJ whole genome shotgun (WGS) entry which is preliminary data.</text>
</comment>
<feature type="compositionally biased region" description="Basic and acidic residues" evidence="1">
    <location>
        <begin position="169"/>
        <end position="196"/>
    </location>
</feature>
<organism evidence="3 4">
    <name type="scientific">Scophthalmus maximus</name>
    <name type="common">Turbot</name>
    <name type="synonym">Psetta maxima</name>
    <dbReference type="NCBI Taxonomy" id="52904"/>
    <lineage>
        <taxon>Eukaryota</taxon>
        <taxon>Metazoa</taxon>
        <taxon>Chordata</taxon>
        <taxon>Craniata</taxon>
        <taxon>Vertebrata</taxon>
        <taxon>Euteleostomi</taxon>
        <taxon>Actinopterygii</taxon>
        <taxon>Neopterygii</taxon>
        <taxon>Teleostei</taxon>
        <taxon>Neoteleostei</taxon>
        <taxon>Acanthomorphata</taxon>
        <taxon>Carangaria</taxon>
        <taxon>Pleuronectiformes</taxon>
        <taxon>Pleuronectoidei</taxon>
        <taxon>Scophthalmidae</taxon>
        <taxon>Scophthalmus</taxon>
    </lineage>
</organism>
<evidence type="ECO:0000313" key="4">
    <source>
        <dbReference type="Proteomes" id="UP000438429"/>
    </source>
</evidence>